<feature type="transmembrane region" description="Helical" evidence="1">
    <location>
        <begin position="31"/>
        <end position="49"/>
    </location>
</feature>
<reference evidence="2 3" key="1">
    <citation type="submission" date="2023-06" db="EMBL/GenBank/DDBJ databases">
        <title>Rhodococcus indonesiensis sp. nov a new member of the Rhodococcus ruber lineage isolated from a sediment of neutral hot spring.</title>
        <authorList>
            <person name="Kusuma A.B."/>
            <person name="Fenylestari G."/>
            <person name="Ammar F."/>
            <person name="Nouioui I."/>
            <person name="Goodfellow M."/>
        </authorList>
    </citation>
    <scope>NUCLEOTIDE SEQUENCE [LARGE SCALE GENOMIC DNA]</scope>
    <source>
        <strain evidence="2 3">CSLK01-03</strain>
    </source>
</reference>
<sequence length="59" mass="6462">MVEAERTAAPARELALPGVVHGLEIDTLWDGIFHVVTWLAVLVGLALLYSRLTRAHGRV</sequence>
<comment type="caution">
    <text evidence="2">The sequence shown here is derived from an EMBL/GenBank/DDBJ whole genome shotgun (WGS) entry which is preliminary data.</text>
</comment>
<gene>
    <name evidence="2" type="ORF">QT969_07485</name>
</gene>
<protein>
    <submittedName>
        <fullName evidence="2">DUF2243 domain-containing protein</fullName>
    </submittedName>
</protein>
<keyword evidence="3" id="KW-1185">Reference proteome</keyword>
<proteinExistence type="predicted"/>
<dbReference type="EMBL" id="JAUBOF010000017">
    <property type="protein sequence ID" value="MDM7488122.1"/>
    <property type="molecule type" value="Genomic_DNA"/>
</dbReference>
<organism evidence="2 3">
    <name type="scientific">Rhodococcus indonesiensis</name>
    <dbReference type="NCBI Taxonomy" id="3055869"/>
    <lineage>
        <taxon>Bacteria</taxon>
        <taxon>Bacillati</taxon>
        <taxon>Actinomycetota</taxon>
        <taxon>Actinomycetes</taxon>
        <taxon>Mycobacteriales</taxon>
        <taxon>Nocardiaceae</taxon>
        <taxon>Rhodococcus</taxon>
    </lineage>
</organism>
<dbReference type="InterPro" id="IPR018719">
    <property type="entry name" value="DUF2243_membrane"/>
</dbReference>
<dbReference type="Proteomes" id="UP001233164">
    <property type="component" value="Unassembled WGS sequence"/>
</dbReference>
<keyword evidence="1" id="KW-1133">Transmembrane helix</keyword>
<keyword evidence="1" id="KW-0472">Membrane</keyword>
<dbReference type="Pfam" id="PF10002">
    <property type="entry name" value="DUF2243"/>
    <property type="match status" value="1"/>
</dbReference>
<keyword evidence="1" id="KW-0812">Transmembrane</keyword>
<name>A0ABT7RKE4_9NOCA</name>
<evidence type="ECO:0000313" key="2">
    <source>
        <dbReference type="EMBL" id="MDM7488122.1"/>
    </source>
</evidence>
<evidence type="ECO:0000256" key="1">
    <source>
        <dbReference type="SAM" id="Phobius"/>
    </source>
</evidence>
<evidence type="ECO:0000313" key="3">
    <source>
        <dbReference type="Proteomes" id="UP001233164"/>
    </source>
</evidence>
<dbReference type="RefSeq" id="WP_225223188.1">
    <property type="nucleotide sequence ID" value="NZ_JAUBOF010000017.1"/>
</dbReference>
<accession>A0ABT7RKE4</accession>